<gene>
    <name evidence="4" type="ordered locus">Cwoe_5590</name>
</gene>
<sequence length="940" mass="99021">MLERDRELAEIGGAIADARAGRGRLLLVEGAAGSGKSTLVRAARERAAQDGLRVLRAAAGEFEREYAFGCVRQLFEPFLHGLPGPERARLLAGAAAPAEWIVAPAGDAPSAERTAAGFAALNAIYWLISNVAEAAPLLIAVDDVHWADDASIQALGHLGRRIEDLPIALVVALRPEEPDAPAALIDGLRAVAGDSRVVPRPLSEAAVSALVRAHTPAATDAVCAACHAESAGNPLYLRELLRTLDGDGALGPDVVAAASVPTLAARVERRVAKVGPEAPTLAYAMAVLGDGGALPLAAQLAGVEPTRAARIARRLCEIEVLAAEDPFAFVHPLVRRSVYDSLSLAERDAAHAAAARLLETAGAPAEAVAAHLAATRPTGSDAVAAALLAAAETSSSRAAPEAAIRLLRRALEEDAAQPSRPVLLHRLGLAEMAIRDPQCVEHISQAVELADEPPLRIAATVALAELLATAGQWGQARALLSGALDGLDDPELLVQVEAIHTVVAVNDPHLVGDFEREREHFERLAHGPSWAAQALTAALAAQAVQRCEDAAQARALAERALARGVLTSGRPAGGWAGAQLFMALVYSEAYDRALDVAEEIEREGRRHGELLGLIGGRAFRSQVVALLGDLAAAEADLRTLLDLLGQANVAMWTANLFYVFLDTLLERPGVDDVSAIAETLELDPTFLGTMTGGLLLAGRGRLRLERGERAAALADLEAAGLVLSPLRTGPSQITWRSDLARVLPPERRDEALGLVEEEVALARRLGLPRTLGVALRGAGLVEGGVRGIETLRESVAALEESEARLEHARSLVELGAALRRARQRVQAREQLAAGIELAHRCGAQRLVARAREELLAAGGRPRRIARTGAEALTVSQLRVARLAVAGQTNVEIAQELYVSVKTVETHLSHAYGKLGLAGQGARADLQRFLLPRLHDGWLAP</sequence>
<dbReference type="GO" id="GO:0004016">
    <property type="term" value="F:adenylate cyclase activity"/>
    <property type="evidence" value="ECO:0007669"/>
    <property type="project" value="TreeGrafter"/>
</dbReference>
<keyword evidence="2" id="KW-0067">ATP-binding</keyword>
<organism evidence="4 5">
    <name type="scientific">Conexibacter woesei (strain DSM 14684 / CCUG 47730 / CIP 108061 / JCM 11494 / NBRC 100937 / ID131577)</name>
    <dbReference type="NCBI Taxonomy" id="469383"/>
    <lineage>
        <taxon>Bacteria</taxon>
        <taxon>Bacillati</taxon>
        <taxon>Actinomycetota</taxon>
        <taxon>Thermoleophilia</taxon>
        <taxon>Solirubrobacterales</taxon>
        <taxon>Conexibacteraceae</taxon>
        <taxon>Conexibacter</taxon>
    </lineage>
</organism>
<evidence type="ECO:0000256" key="2">
    <source>
        <dbReference type="ARBA" id="ARBA00022840"/>
    </source>
</evidence>
<dbReference type="CDD" id="cd06170">
    <property type="entry name" value="LuxR_C_like"/>
    <property type="match status" value="1"/>
</dbReference>
<dbReference type="PANTHER" id="PTHR16305">
    <property type="entry name" value="TESTICULAR SOLUBLE ADENYLYL CYCLASE"/>
    <property type="match status" value="1"/>
</dbReference>
<reference evidence="5" key="2">
    <citation type="submission" date="2010-01" db="EMBL/GenBank/DDBJ databases">
        <title>The complete genome of Conexibacter woesei DSM 14684.</title>
        <authorList>
            <consortium name="US DOE Joint Genome Institute (JGI-PGF)"/>
            <person name="Lucas S."/>
            <person name="Copeland A."/>
            <person name="Lapidus A."/>
            <person name="Glavina del Rio T."/>
            <person name="Dalin E."/>
            <person name="Tice H."/>
            <person name="Bruce D."/>
            <person name="Goodwin L."/>
            <person name="Pitluck S."/>
            <person name="Kyrpides N."/>
            <person name="Mavromatis K."/>
            <person name="Ivanova N."/>
            <person name="Mikhailova N."/>
            <person name="Chertkov O."/>
            <person name="Brettin T."/>
            <person name="Detter J.C."/>
            <person name="Han C."/>
            <person name="Larimer F."/>
            <person name="Land M."/>
            <person name="Hauser L."/>
            <person name="Markowitz V."/>
            <person name="Cheng J.-F."/>
            <person name="Hugenholtz P."/>
            <person name="Woyke T."/>
            <person name="Wu D."/>
            <person name="Pukall R."/>
            <person name="Steenblock K."/>
            <person name="Schneider S."/>
            <person name="Klenk H.-P."/>
            <person name="Eisen J.A."/>
        </authorList>
    </citation>
    <scope>NUCLEOTIDE SEQUENCE [LARGE SCALE GENOMIC DNA]</scope>
    <source>
        <strain evidence="5">DSM 14684 / CIP 108061 / JCM 11494 / NBRC 100937 / ID131577</strain>
    </source>
</reference>
<dbReference type="PRINTS" id="PR00038">
    <property type="entry name" value="HTHLUXR"/>
</dbReference>
<dbReference type="GO" id="GO:0005524">
    <property type="term" value="F:ATP binding"/>
    <property type="evidence" value="ECO:0007669"/>
    <property type="project" value="UniProtKB-KW"/>
</dbReference>
<dbReference type="SUPFAM" id="SSF46894">
    <property type="entry name" value="C-terminal effector domain of the bipartite response regulators"/>
    <property type="match status" value="1"/>
</dbReference>
<dbReference type="Pfam" id="PF13191">
    <property type="entry name" value="AAA_16"/>
    <property type="match status" value="1"/>
</dbReference>
<keyword evidence="1" id="KW-0547">Nucleotide-binding</keyword>
<dbReference type="OrthoDB" id="134712at2"/>
<dbReference type="EMBL" id="CP001854">
    <property type="protein sequence ID" value="ADB53995.1"/>
    <property type="molecule type" value="Genomic_DNA"/>
</dbReference>
<dbReference type="eggNOG" id="COG3899">
    <property type="taxonomic scope" value="Bacteria"/>
</dbReference>
<feature type="domain" description="HTH luxR-type" evidence="3">
    <location>
        <begin position="865"/>
        <end position="933"/>
    </location>
</feature>
<dbReference type="InterPro" id="IPR000792">
    <property type="entry name" value="Tscrpt_reg_LuxR_C"/>
</dbReference>
<dbReference type="PROSITE" id="PS00622">
    <property type="entry name" value="HTH_LUXR_1"/>
    <property type="match status" value="1"/>
</dbReference>
<dbReference type="STRING" id="469383.Cwoe_5590"/>
<name>D3F0R1_CONWI</name>
<dbReference type="InterPro" id="IPR041664">
    <property type="entry name" value="AAA_16"/>
</dbReference>
<dbReference type="Gene3D" id="1.10.10.10">
    <property type="entry name" value="Winged helix-like DNA-binding domain superfamily/Winged helix DNA-binding domain"/>
    <property type="match status" value="1"/>
</dbReference>
<dbReference type="Proteomes" id="UP000008229">
    <property type="component" value="Chromosome"/>
</dbReference>
<evidence type="ECO:0000313" key="4">
    <source>
        <dbReference type="EMBL" id="ADB53995.1"/>
    </source>
</evidence>
<dbReference type="GO" id="GO:0003677">
    <property type="term" value="F:DNA binding"/>
    <property type="evidence" value="ECO:0007669"/>
    <property type="project" value="InterPro"/>
</dbReference>
<dbReference type="PROSITE" id="PS50043">
    <property type="entry name" value="HTH_LUXR_2"/>
    <property type="match status" value="1"/>
</dbReference>
<reference evidence="4 5" key="1">
    <citation type="journal article" date="2010" name="Stand. Genomic Sci.">
        <title>Complete genome sequence of Conexibacter woesei type strain (ID131577).</title>
        <authorList>
            <person name="Pukall R."/>
            <person name="Lapidus A."/>
            <person name="Glavina Del Rio T."/>
            <person name="Copeland A."/>
            <person name="Tice H."/>
            <person name="Cheng J.-F."/>
            <person name="Lucas S."/>
            <person name="Chen F."/>
            <person name="Nolan M."/>
            <person name="Bruce D."/>
            <person name="Goodwin L."/>
            <person name="Pitluck S."/>
            <person name="Mavromatis K."/>
            <person name="Ivanova N."/>
            <person name="Ovchinnikova G."/>
            <person name="Pati A."/>
            <person name="Chen A."/>
            <person name="Palaniappan K."/>
            <person name="Land M."/>
            <person name="Hauser L."/>
            <person name="Chang Y.-J."/>
            <person name="Jeffries C.D."/>
            <person name="Chain P."/>
            <person name="Meincke L."/>
            <person name="Sims D."/>
            <person name="Brettin T."/>
            <person name="Detter J.C."/>
            <person name="Rohde M."/>
            <person name="Goeker M."/>
            <person name="Bristow J."/>
            <person name="Eisen J.A."/>
            <person name="Markowitz V."/>
            <person name="Kyrpides N.C."/>
            <person name="Klenk H.-P."/>
            <person name="Hugenholtz P."/>
        </authorList>
    </citation>
    <scope>NUCLEOTIDE SEQUENCE [LARGE SCALE GENOMIC DNA]</scope>
    <source>
        <strain evidence="5">DSM 14684 / CIP 108061 / JCM 11494 / NBRC 100937 / ID131577</strain>
    </source>
</reference>
<evidence type="ECO:0000313" key="5">
    <source>
        <dbReference type="Proteomes" id="UP000008229"/>
    </source>
</evidence>
<evidence type="ECO:0000259" key="3">
    <source>
        <dbReference type="PROSITE" id="PS50043"/>
    </source>
</evidence>
<dbReference type="InterPro" id="IPR016032">
    <property type="entry name" value="Sig_transdc_resp-reg_C-effctor"/>
</dbReference>
<dbReference type="InterPro" id="IPR027417">
    <property type="entry name" value="P-loop_NTPase"/>
</dbReference>
<dbReference type="RefSeq" id="WP_012937046.1">
    <property type="nucleotide sequence ID" value="NC_013739.1"/>
</dbReference>
<dbReference type="HOGENOM" id="CLU_006850_1_0_11"/>
<dbReference type="eggNOG" id="COG2197">
    <property type="taxonomic scope" value="Bacteria"/>
</dbReference>
<proteinExistence type="predicted"/>
<dbReference type="GO" id="GO:0005737">
    <property type="term" value="C:cytoplasm"/>
    <property type="evidence" value="ECO:0007669"/>
    <property type="project" value="TreeGrafter"/>
</dbReference>
<dbReference type="InterPro" id="IPR036388">
    <property type="entry name" value="WH-like_DNA-bd_sf"/>
</dbReference>
<protein>
    <submittedName>
        <fullName evidence="4">Transcriptional regulator, LuxR family</fullName>
    </submittedName>
</protein>
<dbReference type="Gene3D" id="1.25.40.10">
    <property type="entry name" value="Tetratricopeptide repeat domain"/>
    <property type="match status" value="1"/>
</dbReference>
<dbReference type="GO" id="GO:0006355">
    <property type="term" value="P:regulation of DNA-templated transcription"/>
    <property type="evidence" value="ECO:0007669"/>
    <property type="project" value="InterPro"/>
</dbReference>
<dbReference type="SMART" id="SM00421">
    <property type="entry name" value="HTH_LUXR"/>
    <property type="match status" value="1"/>
</dbReference>
<accession>D3F0R1</accession>
<dbReference type="Pfam" id="PF00196">
    <property type="entry name" value="GerE"/>
    <property type="match status" value="1"/>
</dbReference>
<dbReference type="KEGG" id="cwo:Cwoe_5590"/>
<dbReference type="PANTHER" id="PTHR16305:SF35">
    <property type="entry name" value="TRANSCRIPTIONAL ACTIVATOR DOMAIN"/>
    <property type="match status" value="1"/>
</dbReference>
<keyword evidence="5" id="KW-1185">Reference proteome</keyword>
<dbReference type="AlphaFoldDB" id="D3F0R1"/>
<dbReference type="InterPro" id="IPR011990">
    <property type="entry name" value="TPR-like_helical_dom_sf"/>
</dbReference>
<evidence type="ECO:0000256" key="1">
    <source>
        <dbReference type="ARBA" id="ARBA00022741"/>
    </source>
</evidence>
<dbReference type="SUPFAM" id="SSF52540">
    <property type="entry name" value="P-loop containing nucleoside triphosphate hydrolases"/>
    <property type="match status" value="1"/>
</dbReference>